<keyword evidence="3 5" id="KW-0378">Hydrolase</keyword>
<proteinExistence type="inferred from homology"/>
<organism evidence="6 7">
    <name type="scientific">Sphingobium xenophagum</name>
    <dbReference type="NCBI Taxonomy" id="121428"/>
    <lineage>
        <taxon>Bacteria</taxon>
        <taxon>Pseudomonadati</taxon>
        <taxon>Pseudomonadota</taxon>
        <taxon>Alphaproteobacteria</taxon>
        <taxon>Sphingomonadales</taxon>
        <taxon>Sphingomonadaceae</taxon>
        <taxon>Sphingobium</taxon>
    </lineage>
</organism>
<dbReference type="EMBL" id="JAVDWV010000001">
    <property type="protein sequence ID" value="MDR7153416.1"/>
    <property type="molecule type" value="Genomic_DNA"/>
</dbReference>
<evidence type="ECO:0000256" key="3">
    <source>
        <dbReference type="ARBA" id="ARBA00022801"/>
    </source>
</evidence>
<dbReference type="PANTHER" id="PTHR43817">
    <property type="entry name" value="GLYCOSYL HYDROLASE"/>
    <property type="match status" value="1"/>
</dbReference>
<keyword evidence="7" id="KW-1185">Reference proteome</keyword>
<dbReference type="Pfam" id="PF04616">
    <property type="entry name" value="Glyco_hydro_43"/>
    <property type="match status" value="1"/>
</dbReference>
<dbReference type="InterPro" id="IPR006710">
    <property type="entry name" value="Glyco_hydro_43"/>
</dbReference>
<evidence type="ECO:0000313" key="6">
    <source>
        <dbReference type="EMBL" id="MDR7153416.1"/>
    </source>
</evidence>
<dbReference type="Gene3D" id="2.80.10.50">
    <property type="match status" value="1"/>
</dbReference>
<dbReference type="SUPFAM" id="SSF75005">
    <property type="entry name" value="Arabinanase/levansucrase/invertase"/>
    <property type="match status" value="1"/>
</dbReference>
<dbReference type="Gene3D" id="2.115.10.20">
    <property type="entry name" value="Glycosyl hydrolase domain, family 43"/>
    <property type="match status" value="1"/>
</dbReference>
<dbReference type="Proteomes" id="UP001267638">
    <property type="component" value="Unassembled WGS sequence"/>
</dbReference>
<dbReference type="PANTHER" id="PTHR43817:SF1">
    <property type="entry name" value="HYDROLASE, FAMILY 43, PUTATIVE (AFU_ORTHOLOGUE AFUA_3G01660)-RELATED"/>
    <property type="match status" value="1"/>
</dbReference>
<keyword evidence="2" id="KW-0732">Signal</keyword>
<comment type="similarity">
    <text evidence="1 5">Belongs to the glycosyl hydrolase 43 family.</text>
</comment>
<accession>A0ABU1WVS6</accession>
<dbReference type="CDD" id="cd18817">
    <property type="entry name" value="GH43f_LbAraf43-like"/>
    <property type="match status" value="1"/>
</dbReference>
<reference evidence="6 7" key="1">
    <citation type="submission" date="2023-07" db="EMBL/GenBank/DDBJ databases">
        <title>Sorghum-associated microbial communities from plants grown in Nebraska, USA.</title>
        <authorList>
            <person name="Schachtman D."/>
        </authorList>
    </citation>
    <scope>NUCLEOTIDE SEQUENCE [LARGE SCALE GENOMIC DNA]</scope>
    <source>
        <strain evidence="6 7">4256</strain>
    </source>
</reference>
<gene>
    <name evidence="6" type="ORF">J2W40_000210</name>
</gene>
<evidence type="ECO:0000256" key="1">
    <source>
        <dbReference type="ARBA" id="ARBA00009865"/>
    </source>
</evidence>
<evidence type="ECO:0000256" key="5">
    <source>
        <dbReference type="RuleBase" id="RU361187"/>
    </source>
</evidence>
<dbReference type="RefSeq" id="WP_310221253.1">
    <property type="nucleotide sequence ID" value="NZ_JAVDWV010000001.1"/>
</dbReference>
<comment type="caution">
    <text evidence="6">The sequence shown here is derived from an EMBL/GenBank/DDBJ whole genome shotgun (WGS) entry which is preliminary data.</text>
</comment>
<dbReference type="InterPro" id="IPR006311">
    <property type="entry name" value="TAT_signal"/>
</dbReference>
<keyword evidence="4 5" id="KW-0326">Glycosidase</keyword>
<evidence type="ECO:0000256" key="4">
    <source>
        <dbReference type="ARBA" id="ARBA00023295"/>
    </source>
</evidence>
<protein>
    <submittedName>
        <fullName evidence="6">GH43 family beta-xylosidase</fullName>
    </submittedName>
</protein>
<evidence type="ECO:0000256" key="2">
    <source>
        <dbReference type="ARBA" id="ARBA00022729"/>
    </source>
</evidence>
<sequence>MNDINRRLFLAGAAILPAACGKLGAIPVAPTAAGPVPVNPLIKQRADAQIFRHDDGYYYMTGSVPEYDRLVLRRSKTIAGLATATEVVLWRHEKSGPMSGFLWAPELHMVDGKWVVYFAAGPSGGGEDVFRIRSYAVVCDGPDPMTGKWSVLGELQTPWDSFNLDSTIFTHKGTRYMVWAQREPGIETNSNLYIAKLESALKLGKATRIAVPTLDWEIRGYKVAEAPAILQRNGRLFMTYSASATDARYCLGLLTADENADLLDAKSWVKSPQPVFVTNTATSVYGTGHNSFTVDEKGRDILVYHGRDYETIQGDPLLNPDRHTRVQRLYYTADGTPDFGVPVGNGPLPERFIAAADPKRLMAHDGTRLVAGNPALPQTQFRQSPGRAGAKSIMLSPILMPDHYLVAAKDGSISLEKDSKSADFALRSQFVRFEEKGRDALRFVAISAPGKAIGTVGDQLRLVPSRDATAYWRAD</sequence>
<name>A0ABU1WVS6_SPHXE</name>
<dbReference type="InterPro" id="IPR023296">
    <property type="entry name" value="Glyco_hydro_beta-prop_sf"/>
</dbReference>
<evidence type="ECO:0000313" key="7">
    <source>
        <dbReference type="Proteomes" id="UP001267638"/>
    </source>
</evidence>
<dbReference type="PROSITE" id="PS51318">
    <property type="entry name" value="TAT"/>
    <property type="match status" value="1"/>
</dbReference>